<dbReference type="Proteomes" id="UP000238157">
    <property type="component" value="Unassembled WGS sequence"/>
</dbReference>
<dbReference type="PROSITE" id="PS51257">
    <property type="entry name" value="PROKAR_LIPOPROTEIN"/>
    <property type="match status" value="1"/>
</dbReference>
<protein>
    <submittedName>
        <fullName evidence="3">Transforming growth factor-beta-induced protein</fullName>
    </submittedName>
</protein>
<feature type="domain" description="FAS1" evidence="2">
    <location>
        <begin position="313"/>
        <end position="448"/>
    </location>
</feature>
<gene>
    <name evidence="3" type="ORF">CLW00_102363</name>
</gene>
<evidence type="ECO:0000313" key="3">
    <source>
        <dbReference type="EMBL" id="PRY89887.1"/>
    </source>
</evidence>
<keyword evidence="1" id="KW-0732">Signal</keyword>
<reference evidence="3 4" key="1">
    <citation type="submission" date="2018-03" db="EMBL/GenBank/DDBJ databases">
        <title>Genomic Encyclopedia of Archaeal and Bacterial Type Strains, Phase II (KMG-II): from individual species to whole genera.</title>
        <authorList>
            <person name="Goeker M."/>
        </authorList>
    </citation>
    <scope>NUCLEOTIDE SEQUENCE [LARGE SCALE GENOMIC DNA]</scope>
    <source>
        <strain evidence="3 4">DSM 27929</strain>
    </source>
</reference>
<dbReference type="InterPro" id="IPR050904">
    <property type="entry name" value="Adhesion/Biosynth-related"/>
</dbReference>
<sequence length="451" mass="49148">MTLILRKLLLLLGIVAFLSSMQACNIEGDLPPENEFDLFGTVEEITELSIFTEAVQLALLSEPLSDLGPFTIFAPSNEAFEDLFREVGVTNIRQIPADVLQGLLLYHIVNGRLLSRNISAGSFQTFLPEASLTITGTGSNIRLNEEVSIIRRDIEATNGMIHMVDAVIFPPSNNIMEALENNDNTILVQALIAAGMAETLASGGPFTIFAPSNAAFNRYLEANLITGTELLESPFLQTLLSYHVIEGLLPSQNFNLGPRESILSVPFYFSEAVNGNLWLNGIAGFTSTNINADNGIIHVIDFVITPPSENILQFLGNAATNSEPEFRLLIEAIQLTGLEEEFSGGIEDNLTLFAPTDAAFESLFDDLGINGLDEVPINTLRDILLNHVVASRLFSQDLRDEEPLESLLEGSPLTVNIGDQLINESRLIPDFINTLTLNGVIHGIDAVLIPE</sequence>
<dbReference type="OrthoDB" id="1119934at2"/>
<dbReference type="Pfam" id="PF02469">
    <property type="entry name" value="Fasciclin"/>
    <property type="match status" value="3"/>
</dbReference>
<dbReference type="RefSeq" id="WP_106132560.1">
    <property type="nucleotide sequence ID" value="NZ_PVTR01000002.1"/>
</dbReference>
<accession>A0A2T0WT95</accession>
<feature type="domain" description="FAS1" evidence="2">
    <location>
        <begin position="35"/>
        <end position="168"/>
    </location>
</feature>
<feature type="signal peptide" evidence="1">
    <location>
        <begin position="1"/>
        <end position="23"/>
    </location>
</feature>
<proteinExistence type="predicted"/>
<keyword evidence="4" id="KW-1185">Reference proteome</keyword>
<feature type="chain" id="PRO_5015615857" evidence="1">
    <location>
        <begin position="24"/>
        <end position="451"/>
    </location>
</feature>
<dbReference type="Gene3D" id="2.30.180.10">
    <property type="entry name" value="FAS1 domain"/>
    <property type="match status" value="3"/>
</dbReference>
<dbReference type="InterPro" id="IPR036378">
    <property type="entry name" value="FAS1_dom_sf"/>
</dbReference>
<dbReference type="PANTHER" id="PTHR10900">
    <property type="entry name" value="PERIOSTIN-RELATED"/>
    <property type="match status" value="1"/>
</dbReference>
<dbReference type="EMBL" id="PVTR01000002">
    <property type="protein sequence ID" value="PRY89887.1"/>
    <property type="molecule type" value="Genomic_DNA"/>
</dbReference>
<comment type="caution">
    <text evidence="3">The sequence shown here is derived from an EMBL/GenBank/DDBJ whole genome shotgun (WGS) entry which is preliminary data.</text>
</comment>
<dbReference type="InterPro" id="IPR000782">
    <property type="entry name" value="FAS1_domain"/>
</dbReference>
<dbReference type="SMART" id="SM00554">
    <property type="entry name" value="FAS1"/>
    <property type="match status" value="3"/>
</dbReference>
<feature type="domain" description="FAS1" evidence="2">
    <location>
        <begin position="172"/>
        <end position="304"/>
    </location>
</feature>
<dbReference type="PANTHER" id="PTHR10900:SF77">
    <property type="entry name" value="FI19380P1"/>
    <property type="match status" value="1"/>
</dbReference>
<name>A0A2T0WT95_9BACT</name>
<dbReference type="SUPFAM" id="SSF82153">
    <property type="entry name" value="FAS1 domain"/>
    <property type="match status" value="3"/>
</dbReference>
<evidence type="ECO:0000256" key="1">
    <source>
        <dbReference type="SAM" id="SignalP"/>
    </source>
</evidence>
<evidence type="ECO:0000313" key="4">
    <source>
        <dbReference type="Proteomes" id="UP000238157"/>
    </source>
</evidence>
<evidence type="ECO:0000259" key="2">
    <source>
        <dbReference type="PROSITE" id="PS50213"/>
    </source>
</evidence>
<dbReference type="PROSITE" id="PS50213">
    <property type="entry name" value="FAS1"/>
    <property type="match status" value="3"/>
</dbReference>
<dbReference type="AlphaFoldDB" id="A0A2T0WT95"/>
<organism evidence="3 4">
    <name type="scientific">Mongoliibacter ruber</name>
    <dbReference type="NCBI Taxonomy" id="1750599"/>
    <lineage>
        <taxon>Bacteria</taxon>
        <taxon>Pseudomonadati</taxon>
        <taxon>Bacteroidota</taxon>
        <taxon>Cytophagia</taxon>
        <taxon>Cytophagales</taxon>
        <taxon>Cyclobacteriaceae</taxon>
        <taxon>Mongoliibacter</taxon>
    </lineage>
</organism>